<feature type="compositionally biased region" description="Basic and acidic residues" evidence="16">
    <location>
        <begin position="94"/>
        <end position="127"/>
    </location>
</feature>
<evidence type="ECO:0000259" key="17">
    <source>
        <dbReference type="PROSITE" id="PS50280"/>
    </source>
</evidence>
<dbReference type="eggNOG" id="KOG1080">
    <property type="taxonomic scope" value="Eukaryota"/>
</dbReference>
<evidence type="ECO:0000256" key="14">
    <source>
        <dbReference type="PIRNR" id="PIRNR037104"/>
    </source>
</evidence>
<feature type="coiled-coil region" evidence="15">
    <location>
        <begin position="671"/>
        <end position="700"/>
    </location>
</feature>
<keyword evidence="20" id="KW-1185">Reference proteome</keyword>
<feature type="compositionally biased region" description="Basic and acidic residues" evidence="16">
    <location>
        <begin position="1002"/>
        <end position="1021"/>
    </location>
</feature>
<name>I2H1U6_HENB6</name>
<dbReference type="HOGENOM" id="CLU_004391_1_0_1"/>
<dbReference type="OrthoDB" id="308383at2759"/>
<dbReference type="InterPro" id="IPR001214">
    <property type="entry name" value="SET_dom"/>
</dbReference>
<proteinExistence type="predicted"/>
<evidence type="ECO:0000256" key="13">
    <source>
        <dbReference type="ARBA" id="ARBA00049129"/>
    </source>
</evidence>
<dbReference type="EMBL" id="HE806318">
    <property type="protein sequence ID" value="CCH60348.1"/>
    <property type="molecule type" value="Genomic_DNA"/>
</dbReference>
<evidence type="ECO:0000256" key="16">
    <source>
        <dbReference type="SAM" id="MobiDB-lite"/>
    </source>
</evidence>
<feature type="compositionally biased region" description="Low complexity" evidence="16">
    <location>
        <begin position="155"/>
        <end position="166"/>
    </location>
</feature>
<reference evidence="19 20" key="1">
    <citation type="journal article" date="2011" name="Proc. Natl. Acad. Sci. U.S.A.">
        <title>Evolutionary erosion of yeast sex chromosomes by mating-type switching accidents.</title>
        <authorList>
            <person name="Gordon J.L."/>
            <person name="Armisen D."/>
            <person name="Proux-Wera E."/>
            <person name="Oheigeartaigh S.S."/>
            <person name="Byrne K.P."/>
            <person name="Wolfe K.H."/>
        </authorList>
    </citation>
    <scope>NUCLEOTIDE SEQUENCE [LARGE SCALE GENOMIC DNA]</scope>
    <source>
        <strain evidence="20">ATCC 34711 / CBS 6284 / DSM 70876 / NBRC 10599 / NRRL Y-10934 / UCD 77-7</strain>
    </source>
</reference>
<dbReference type="InterPro" id="IPR012677">
    <property type="entry name" value="Nucleotide-bd_a/b_plait_sf"/>
</dbReference>
<comment type="subcellular location">
    <subcellularLocation>
        <location evidence="2">Chromosome</location>
    </subcellularLocation>
    <subcellularLocation>
        <location evidence="1 14">Nucleus</location>
    </subcellularLocation>
</comment>
<evidence type="ECO:0000256" key="5">
    <source>
        <dbReference type="ARBA" id="ARBA00022454"/>
    </source>
</evidence>
<feature type="compositionally biased region" description="Polar residues" evidence="16">
    <location>
        <begin position="128"/>
        <end position="143"/>
    </location>
</feature>
<dbReference type="GO" id="GO:0005694">
    <property type="term" value="C:chromosome"/>
    <property type="evidence" value="ECO:0007669"/>
    <property type="project" value="UniProtKB-SubCell"/>
</dbReference>
<evidence type="ECO:0000259" key="18">
    <source>
        <dbReference type="PROSITE" id="PS50868"/>
    </source>
</evidence>
<feature type="compositionally biased region" description="Basic and acidic residues" evidence="16">
    <location>
        <begin position="814"/>
        <end position="828"/>
    </location>
</feature>
<dbReference type="GeneID" id="14495328"/>
<feature type="domain" description="SET" evidence="17">
    <location>
        <begin position="1074"/>
        <end position="1191"/>
    </location>
</feature>
<dbReference type="InterPro" id="IPR024657">
    <property type="entry name" value="COMPASS_Set1_N-SET"/>
</dbReference>
<dbReference type="Pfam" id="PF21569">
    <property type="entry name" value="SET1_RBD"/>
    <property type="match status" value="1"/>
</dbReference>
<evidence type="ECO:0000256" key="2">
    <source>
        <dbReference type="ARBA" id="ARBA00004286"/>
    </source>
</evidence>
<evidence type="ECO:0000256" key="10">
    <source>
        <dbReference type="ARBA" id="ARBA00023242"/>
    </source>
</evidence>
<evidence type="ECO:0000313" key="20">
    <source>
        <dbReference type="Proteomes" id="UP000002866"/>
    </source>
</evidence>
<keyword evidence="9 14" id="KW-0156">Chromatin regulator</keyword>
<evidence type="ECO:0000256" key="4">
    <source>
        <dbReference type="ARBA" id="ARBA00015839"/>
    </source>
</evidence>
<feature type="compositionally biased region" description="Polar residues" evidence="16">
    <location>
        <begin position="10"/>
        <end position="20"/>
    </location>
</feature>
<accession>I2H1U6</accession>
<feature type="compositionally biased region" description="Basic and acidic residues" evidence="16">
    <location>
        <begin position="144"/>
        <end position="154"/>
    </location>
</feature>
<dbReference type="PANTHER" id="PTHR45814">
    <property type="entry name" value="HISTONE-LYSINE N-METHYLTRANSFERASE SETD1"/>
    <property type="match status" value="1"/>
</dbReference>
<feature type="region of interest" description="Disordered" evidence="16">
    <location>
        <begin position="60"/>
        <end position="202"/>
    </location>
</feature>
<evidence type="ECO:0000256" key="1">
    <source>
        <dbReference type="ARBA" id="ARBA00004123"/>
    </source>
</evidence>
<keyword evidence="15" id="KW-0175">Coiled coil</keyword>
<dbReference type="InterPro" id="IPR048669">
    <property type="entry name" value="SET1_RBD"/>
</dbReference>
<feature type="compositionally biased region" description="Basic residues" evidence="16">
    <location>
        <begin position="719"/>
        <end position="728"/>
    </location>
</feature>
<keyword evidence="8 14" id="KW-0949">S-adenosyl-L-methionine</keyword>
<dbReference type="PROSITE" id="PS50280">
    <property type="entry name" value="SET"/>
    <property type="match status" value="1"/>
</dbReference>
<dbReference type="InterPro" id="IPR046341">
    <property type="entry name" value="SET_dom_sf"/>
</dbReference>
<feature type="domain" description="Post-SET" evidence="18">
    <location>
        <begin position="1200"/>
        <end position="1216"/>
    </location>
</feature>
<keyword evidence="7 14" id="KW-0808">Transferase</keyword>
<comment type="function">
    <text evidence="14">Catalytic component of the COMPASS (Set1C) complex that specifically mono-, di- and trimethylates histone H3 to form H3K4me1/2/3. COMPASS recognizes ubiquitinated H2B on one face of the nucleosome which stimulates the methylation of H3 on the opposing face.</text>
</comment>
<dbReference type="GO" id="GO:0140999">
    <property type="term" value="F:histone H3K4 trimethyltransferase activity"/>
    <property type="evidence" value="ECO:0007669"/>
    <property type="project" value="UniProtKB-EC"/>
</dbReference>
<dbReference type="InParanoid" id="I2H1U6"/>
<comment type="catalytic activity">
    <reaction evidence="13">
        <text>N(6),N(6)-dimethyl-L-lysyl(4)-[histone H3] + S-adenosyl-L-methionine = N(6),N(6),N(6)-trimethyl-L-lysyl(4)-[histone H3] + S-adenosyl-L-homocysteine + H(+)</text>
        <dbReference type="Rhea" id="RHEA:60272"/>
        <dbReference type="Rhea" id="RHEA-COMP:15537"/>
        <dbReference type="Rhea" id="RHEA-COMP:15540"/>
        <dbReference type="ChEBI" id="CHEBI:15378"/>
        <dbReference type="ChEBI" id="CHEBI:57856"/>
        <dbReference type="ChEBI" id="CHEBI:59789"/>
        <dbReference type="ChEBI" id="CHEBI:61961"/>
        <dbReference type="ChEBI" id="CHEBI:61976"/>
    </reaction>
</comment>
<feature type="compositionally biased region" description="Low complexity" evidence="16">
    <location>
        <begin position="71"/>
        <end position="93"/>
    </location>
</feature>
<feature type="region of interest" description="Disordered" evidence="16">
    <location>
        <begin position="449"/>
        <end position="492"/>
    </location>
</feature>
<dbReference type="InterPro" id="IPR024636">
    <property type="entry name" value="SET_assoc"/>
</dbReference>
<dbReference type="RefSeq" id="XP_004179867.1">
    <property type="nucleotide sequence ID" value="XM_004179819.1"/>
</dbReference>
<dbReference type="PROSITE" id="PS51572">
    <property type="entry name" value="SAM_MT43_1"/>
    <property type="match status" value="1"/>
</dbReference>
<dbReference type="KEGG" id="tbl:TBLA_0C05500"/>
<gene>
    <name evidence="19" type="primary">TBLA0C05500</name>
    <name evidence="19" type="ORF">TBLA_0C05500</name>
</gene>
<dbReference type="OMA" id="ERLPCLC"/>
<dbReference type="GO" id="GO:0048188">
    <property type="term" value="C:Set1C/COMPASS complex"/>
    <property type="evidence" value="ECO:0007669"/>
    <property type="project" value="InterPro"/>
</dbReference>
<dbReference type="SUPFAM" id="SSF82199">
    <property type="entry name" value="SET domain"/>
    <property type="match status" value="1"/>
</dbReference>
<organism evidence="19 20">
    <name type="scientific">Henningerozyma blattae (strain ATCC 34711 / CBS 6284 / DSM 70876 / NBRC 10599 / NRRL Y-10934 / UCD 77-7)</name>
    <name type="common">Yeast</name>
    <name type="synonym">Tetrapisispora blattae</name>
    <dbReference type="NCBI Taxonomy" id="1071380"/>
    <lineage>
        <taxon>Eukaryota</taxon>
        <taxon>Fungi</taxon>
        <taxon>Dikarya</taxon>
        <taxon>Ascomycota</taxon>
        <taxon>Saccharomycotina</taxon>
        <taxon>Saccharomycetes</taxon>
        <taxon>Saccharomycetales</taxon>
        <taxon>Saccharomycetaceae</taxon>
        <taxon>Henningerozyma</taxon>
    </lineage>
</organism>
<evidence type="ECO:0000256" key="11">
    <source>
        <dbReference type="ARBA" id="ARBA00047571"/>
    </source>
</evidence>
<feature type="compositionally biased region" description="Acidic residues" evidence="16">
    <location>
        <begin position="780"/>
        <end position="793"/>
    </location>
</feature>
<feature type="region of interest" description="Disordered" evidence="16">
    <location>
        <begin position="268"/>
        <end position="291"/>
    </location>
</feature>
<evidence type="ECO:0000256" key="8">
    <source>
        <dbReference type="ARBA" id="ARBA00022691"/>
    </source>
</evidence>
<comment type="subunit">
    <text evidence="14">Component of the COMPASS (Set1C) complex.</text>
</comment>
<evidence type="ECO:0000256" key="12">
    <source>
        <dbReference type="ARBA" id="ARBA00047583"/>
    </source>
</evidence>
<dbReference type="SMART" id="SM01291">
    <property type="entry name" value="N-SET"/>
    <property type="match status" value="1"/>
</dbReference>
<dbReference type="FunCoup" id="I2H1U6">
    <property type="interactions" value="167"/>
</dbReference>
<dbReference type="Pfam" id="PF11767">
    <property type="entry name" value="SET_assoc"/>
    <property type="match status" value="1"/>
</dbReference>
<protein>
    <recommendedName>
        <fullName evidence="4 14">Histone-lysine N-methyltransferase, H3 lysine-4 specific</fullName>
        <ecNumber evidence="3 14">2.1.1.354</ecNumber>
    </recommendedName>
</protein>
<dbReference type="PANTHER" id="PTHR45814:SF2">
    <property type="entry name" value="HISTONE-LYSINE N-METHYLTRANSFERASE SETD1"/>
    <property type="match status" value="1"/>
</dbReference>
<dbReference type="InterPro" id="IPR044570">
    <property type="entry name" value="Set1-like"/>
</dbReference>
<feature type="region of interest" description="Disordered" evidence="16">
    <location>
        <begin position="1"/>
        <end position="34"/>
    </location>
</feature>
<dbReference type="Gene3D" id="2.170.270.10">
    <property type="entry name" value="SET domain"/>
    <property type="match status" value="1"/>
</dbReference>
<dbReference type="Gene3D" id="3.30.70.330">
    <property type="match status" value="1"/>
</dbReference>
<evidence type="ECO:0000256" key="3">
    <source>
        <dbReference type="ARBA" id="ARBA00012182"/>
    </source>
</evidence>
<feature type="region of interest" description="Disordered" evidence="16">
    <location>
        <begin position="597"/>
        <end position="617"/>
    </location>
</feature>
<dbReference type="InterPro" id="IPR017111">
    <property type="entry name" value="Set1_fungi"/>
</dbReference>
<evidence type="ECO:0000256" key="7">
    <source>
        <dbReference type="ARBA" id="ARBA00022679"/>
    </source>
</evidence>
<keyword evidence="10 14" id="KW-0539">Nucleus</keyword>
<evidence type="ECO:0000313" key="19">
    <source>
        <dbReference type="EMBL" id="CCH60348.1"/>
    </source>
</evidence>
<feature type="compositionally biased region" description="Polar residues" evidence="16">
    <location>
        <begin position="186"/>
        <end position="196"/>
    </location>
</feature>
<evidence type="ECO:0000256" key="9">
    <source>
        <dbReference type="ARBA" id="ARBA00022853"/>
    </source>
</evidence>
<dbReference type="STRING" id="1071380.I2H1U6"/>
<dbReference type="Pfam" id="PF00856">
    <property type="entry name" value="SET"/>
    <property type="match status" value="1"/>
</dbReference>
<feature type="compositionally biased region" description="Polar residues" evidence="16">
    <location>
        <begin position="597"/>
        <end position="607"/>
    </location>
</feature>
<evidence type="ECO:0000256" key="6">
    <source>
        <dbReference type="ARBA" id="ARBA00022603"/>
    </source>
</evidence>
<dbReference type="Pfam" id="PF11764">
    <property type="entry name" value="N-SET"/>
    <property type="match status" value="1"/>
</dbReference>
<dbReference type="InterPro" id="IPR003616">
    <property type="entry name" value="Post-SET_dom"/>
</dbReference>
<dbReference type="Proteomes" id="UP000002866">
    <property type="component" value="Chromosome 3"/>
</dbReference>
<comment type="catalytic activity">
    <reaction evidence="11 14">
        <text>L-lysyl(4)-[histone H3] + 3 S-adenosyl-L-methionine = N(6),N(6),N(6)-trimethyl-L-lysyl(4)-[histone H3] + 3 S-adenosyl-L-homocysteine + 3 H(+)</text>
        <dbReference type="Rhea" id="RHEA:60260"/>
        <dbReference type="Rhea" id="RHEA-COMP:15537"/>
        <dbReference type="Rhea" id="RHEA-COMP:15547"/>
        <dbReference type="ChEBI" id="CHEBI:15378"/>
        <dbReference type="ChEBI" id="CHEBI:29969"/>
        <dbReference type="ChEBI" id="CHEBI:57856"/>
        <dbReference type="ChEBI" id="CHEBI:59789"/>
        <dbReference type="ChEBI" id="CHEBI:61961"/>
        <dbReference type="EC" id="2.1.1.354"/>
    </reaction>
</comment>
<feature type="region of interest" description="Disordered" evidence="16">
    <location>
        <begin position="717"/>
        <end position="843"/>
    </location>
</feature>
<keyword evidence="5 14" id="KW-0158">Chromosome</keyword>
<dbReference type="PIRSF" id="PIRSF037104">
    <property type="entry name" value="Histone_H3-K4_mtfrase_Set1_fun"/>
    <property type="match status" value="1"/>
</dbReference>
<dbReference type="PROSITE" id="PS50868">
    <property type="entry name" value="POST_SET"/>
    <property type="match status" value="1"/>
</dbReference>
<dbReference type="AlphaFoldDB" id="I2H1U6"/>
<sequence>MSGYHRRSRNTPYEASSKHSFSYHRRQQQPKASRYEAAIANQNISVDDVRPYQRSMNYQEDNSHNLHNNHKSNNNNSNTKISNNKKNTYNSSSYHKDYSRPKKNHSRYDYVPQERHSYHSNPEDSSYRNEGNYYSKTNNSSSRDVNRTRYDTHRTSSNGTSTLTNSKDSNSSTRYFNPPKAPVLHSTGSRTNNNNDPILRRPKPILKYNNNELFTSKYHYFNPLSKTLIHKDLMKNWHENEKDKNIPRAGFILTSDNSTGKLRSMITPRTPNIPSKDPRTNRIPLKPTRPRYPRPTLKIIPHLPYDKHSLGPIPPNEIIVYLSPDLTSNSISENFVSVQPLSIKNYFKTFGSISHFESLIDPNNALPLHLFLIRFDSISDNAIDSNNNGQSHNQMVGIRNAYKAYKAYQQSDCYILGKKFKVELNENNKLLEMKQKIIEQNLRSSQATAISNSNKDKISNTNSINNSSSKDTNSSTNNTSLNNQSHESDSTQWKKRLFHEEIHKQLNYKPAIFVGRRFATIHRLRVEDFKIQLRKYRWSRVLDISAGIFVTFNDLKSAQNCFDMEQGTLKLLSRQKNSYINVRLELVEPPPFRRLKSSLSSTVSPTEKSADSGINGKPVPTYESKDDLLKAAVKIILKDLSSALHMDIRKKTIGPAVFDTLNPEKFPNLLAEKQKREIQRQKHLREIAEAQEKKRNDENNSNLDIFQLYGGYSASNSASRRRALKRRQMSLSDVNDKKRKSRKLNNGMTPMSHMFNEDESTNAEQSLAATLDDHYKSSSEDDLDEEMEDDQQEDDHSQPSEPELYTELADESEPSSKHASDDSRRGPDSELTTPEPDSEYIDKKKIIELSNEKENIEVNDKEIEEAQSLYLPSTTAFPEPVYEDEFNIFDKSLKLNIHDLQNAVKDEEDLELLKSIVGANVEKSNPAYTTLIEYDCWKDRRQSINKKASTDTYKLLNDEALPEYFVNMKTPFVAQGMKKIDDEIKVSYLPHRRRRNEPLNTVDHHSEERESTQELLRKDSELPDVPENTTPDISSSRINRAINRRFQQDIDAQRAAIGTESELLSLNQLNKRKKPVTFARSAIHNWGLYALEPITAKEMVIEYVGERIRQPVSEMREKRYIKGGIGSSYLFRIDENTVIDATKRGGIARFINHSCEPSCTAKIIKVGGMKRIVIYALRDIGLNEELTYDYKFEREIDAEERLPCYCGAPSCKGFLN</sequence>
<dbReference type="EC" id="2.1.1.354" evidence="3 14"/>
<dbReference type="SMART" id="SM00317">
    <property type="entry name" value="SET"/>
    <property type="match status" value="1"/>
</dbReference>
<dbReference type="GO" id="GO:0032259">
    <property type="term" value="P:methylation"/>
    <property type="evidence" value="ECO:0007669"/>
    <property type="project" value="UniProtKB-KW"/>
</dbReference>
<comment type="catalytic activity">
    <reaction evidence="12">
        <text>N(6)-methyl-L-lysyl(4)-[histone H3] + S-adenosyl-L-methionine = N(6),N(6)-dimethyl-L-lysyl(4)-[histone H3] + S-adenosyl-L-homocysteine + H(+)</text>
        <dbReference type="Rhea" id="RHEA:60268"/>
        <dbReference type="Rhea" id="RHEA-COMP:15540"/>
        <dbReference type="Rhea" id="RHEA-COMP:15543"/>
        <dbReference type="ChEBI" id="CHEBI:15378"/>
        <dbReference type="ChEBI" id="CHEBI:57856"/>
        <dbReference type="ChEBI" id="CHEBI:59789"/>
        <dbReference type="ChEBI" id="CHEBI:61929"/>
        <dbReference type="ChEBI" id="CHEBI:61976"/>
    </reaction>
</comment>
<feature type="region of interest" description="Disordered" evidence="16">
    <location>
        <begin position="991"/>
        <end position="1034"/>
    </location>
</feature>
<evidence type="ECO:0000256" key="15">
    <source>
        <dbReference type="SAM" id="Coils"/>
    </source>
</evidence>
<dbReference type="SMART" id="SM00508">
    <property type="entry name" value="PostSET"/>
    <property type="match status" value="1"/>
</dbReference>
<feature type="compositionally biased region" description="Low complexity" evidence="16">
    <location>
        <begin position="459"/>
        <end position="485"/>
    </location>
</feature>
<keyword evidence="6 14" id="KW-0489">Methyltransferase</keyword>